<dbReference type="InterPro" id="IPR002938">
    <property type="entry name" value="FAD-bd"/>
</dbReference>
<evidence type="ECO:0000259" key="1">
    <source>
        <dbReference type="Pfam" id="PF01494"/>
    </source>
</evidence>
<dbReference type="SUPFAM" id="SSF51905">
    <property type="entry name" value="FAD/NAD(P)-binding domain"/>
    <property type="match status" value="1"/>
</dbReference>
<dbReference type="GO" id="GO:0071949">
    <property type="term" value="F:FAD binding"/>
    <property type="evidence" value="ECO:0007669"/>
    <property type="project" value="InterPro"/>
</dbReference>
<organism evidence="2 3">
    <name type="scientific">Kroppenstedtia pulmonis</name>
    <dbReference type="NCBI Taxonomy" id="1380685"/>
    <lineage>
        <taxon>Bacteria</taxon>
        <taxon>Bacillati</taxon>
        <taxon>Bacillota</taxon>
        <taxon>Bacilli</taxon>
        <taxon>Bacillales</taxon>
        <taxon>Thermoactinomycetaceae</taxon>
        <taxon>Kroppenstedtia</taxon>
    </lineage>
</organism>
<dbReference type="InterPro" id="IPR036188">
    <property type="entry name" value="FAD/NAD-bd_sf"/>
</dbReference>
<dbReference type="PRINTS" id="PR00420">
    <property type="entry name" value="RNGMNOXGNASE"/>
</dbReference>
<feature type="domain" description="FAD-binding" evidence="1">
    <location>
        <begin position="5"/>
        <end position="313"/>
    </location>
</feature>
<keyword evidence="3" id="KW-1185">Reference proteome</keyword>
<dbReference type="KEGG" id="kpul:GXN76_01470"/>
<protein>
    <submittedName>
        <fullName evidence="2">NAD(P)/FAD-dependent oxidoreductase</fullName>
    </submittedName>
</protein>
<name>A0A7D3Y828_9BACL</name>
<dbReference type="InterPro" id="IPR050407">
    <property type="entry name" value="Geranylgeranyl_reductase"/>
</dbReference>
<dbReference type="PANTHER" id="PTHR42685">
    <property type="entry name" value="GERANYLGERANYL DIPHOSPHATE REDUCTASE"/>
    <property type="match status" value="1"/>
</dbReference>
<reference evidence="2 3" key="1">
    <citation type="submission" date="2020-01" db="EMBL/GenBank/DDBJ databases">
        <authorList>
            <person name="Gulvik C.A."/>
            <person name="Batra D.G."/>
        </authorList>
    </citation>
    <scope>NUCLEOTIDE SEQUENCE [LARGE SCALE GENOMIC DNA]</scope>
    <source>
        <strain evidence="2 3">W9323</strain>
    </source>
</reference>
<sequence length="411" mass="46212">MVLIKTDVIVIGGGIAGSAAAFFLSRKGIRVTVLDKTRFPRDKICTSTVNPYTMTYLLKMGVMRELLKDQMLPIEGIRAISYEGKSFVGYYGDSHFPYVNFGHTIPRYRLDEAMTNRVRQVKNVKFLENWSVEEILYSPQGRAIGVRGKHNDHVENLYADVIVDAAGRGSILARAKGWFEPIADHERYAVVCQFDGVVPPSPTFTVGTDHHVGPGYYCVFPITEHTAIIAFIVDPLVFSDLKSDPNAWVDNFVRRPEWIGQEWLAGATRSTKVVTFGPLAFRTKKVVQNGVLLIGDTTGFYDPLTGEGIGFAIYSGELAAETVYRLLGAGFDWNGEHNRFAEKIITIKEERTEQVKIMHRMLKRPIVYNRFVESLSKNQDAANWAARSFANMLVPGEEKTENLFSLITNKR</sequence>
<evidence type="ECO:0000313" key="3">
    <source>
        <dbReference type="Proteomes" id="UP000503088"/>
    </source>
</evidence>
<accession>A0A7D3Y828</accession>
<dbReference type="RefSeq" id="WP_173219669.1">
    <property type="nucleotide sequence ID" value="NZ_CP048104.1"/>
</dbReference>
<gene>
    <name evidence="2" type="ORF">GXN76_01470</name>
</gene>
<dbReference type="AlphaFoldDB" id="A0A7D3Y828"/>
<dbReference type="PANTHER" id="PTHR42685:SF22">
    <property type="entry name" value="CONDITIONED MEDIUM FACTOR RECEPTOR 1"/>
    <property type="match status" value="1"/>
</dbReference>
<evidence type="ECO:0000313" key="2">
    <source>
        <dbReference type="EMBL" id="QKG83261.1"/>
    </source>
</evidence>
<dbReference type="Pfam" id="PF01494">
    <property type="entry name" value="FAD_binding_3"/>
    <property type="match status" value="1"/>
</dbReference>
<dbReference type="Proteomes" id="UP000503088">
    <property type="component" value="Chromosome"/>
</dbReference>
<dbReference type="Gene3D" id="3.50.50.60">
    <property type="entry name" value="FAD/NAD(P)-binding domain"/>
    <property type="match status" value="1"/>
</dbReference>
<dbReference type="EMBL" id="CP048104">
    <property type="protein sequence ID" value="QKG83261.1"/>
    <property type="molecule type" value="Genomic_DNA"/>
</dbReference>
<proteinExistence type="predicted"/>